<dbReference type="GO" id="GO:0005524">
    <property type="term" value="F:ATP binding"/>
    <property type="evidence" value="ECO:0007669"/>
    <property type="project" value="UniProtKB-UniRule"/>
</dbReference>
<dbReference type="PANTHER" id="PTHR11693">
    <property type="entry name" value="ATP SYNTHASE GAMMA CHAIN"/>
    <property type="match status" value="1"/>
</dbReference>
<dbReference type="Gene3D" id="1.10.287.80">
    <property type="entry name" value="ATP synthase, gamma subunit, helix hairpin domain"/>
    <property type="match status" value="2"/>
</dbReference>
<evidence type="ECO:0000313" key="11">
    <source>
        <dbReference type="EMBL" id="ROT46987.1"/>
    </source>
</evidence>
<dbReference type="Proteomes" id="UP000270927">
    <property type="component" value="Unassembled WGS sequence"/>
</dbReference>
<comment type="caution">
    <text evidence="12">The sequence shown here is derived from an EMBL/GenBank/DDBJ whole genome shotgun (WGS) entry which is preliminary data.</text>
</comment>
<keyword evidence="7 10" id="KW-0472">Membrane</keyword>
<organism evidence="12 13">
    <name type="scientific">Candidatus Cardinium hertigii</name>
    <dbReference type="NCBI Taxonomy" id="247481"/>
    <lineage>
        <taxon>Bacteria</taxon>
        <taxon>Pseudomonadati</taxon>
        <taxon>Bacteroidota</taxon>
        <taxon>Cytophagia</taxon>
        <taxon>Cytophagales</taxon>
        <taxon>Amoebophilaceae</taxon>
        <taxon>Candidatus Cardinium</taxon>
    </lineage>
</organism>
<comment type="similarity">
    <text evidence="3 10">Belongs to the ATPase gamma chain family.</text>
</comment>
<dbReference type="OrthoDB" id="9812769at2"/>
<comment type="function">
    <text evidence="1 10">Produces ATP from ADP in the presence of a proton gradient across the membrane. The gamma chain is believed to be important in regulating ATPase activity and the flow of protons through the CF(0) complex.</text>
</comment>
<evidence type="ECO:0000313" key="13">
    <source>
        <dbReference type="Proteomes" id="UP000270927"/>
    </source>
</evidence>
<evidence type="ECO:0000256" key="9">
    <source>
        <dbReference type="ARBA" id="ARBA00023310"/>
    </source>
</evidence>
<keyword evidence="4 10" id="KW-0813">Transport</keyword>
<accession>A0A3N2QC98</accession>
<dbReference type="NCBIfam" id="TIGR01146">
    <property type="entry name" value="ATPsyn_F1gamma"/>
    <property type="match status" value="1"/>
</dbReference>
<protein>
    <recommendedName>
        <fullName evidence="10">ATP synthase gamma chain</fullName>
    </recommendedName>
    <alternativeName>
        <fullName evidence="10">ATP synthase F1 sector gamma subunit</fullName>
    </alternativeName>
    <alternativeName>
        <fullName evidence="10">F-ATPase gamma subunit</fullName>
    </alternativeName>
</protein>
<dbReference type="GO" id="GO:0042777">
    <property type="term" value="P:proton motive force-driven plasma membrane ATP synthesis"/>
    <property type="evidence" value="ECO:0007669"/>
    <property type="project" value="UniProtKB-UniRule"/>
</dbReference>
<comment type="subcellular location">
    <subcellularLocation>
        <location evidence="10">Cell membrane</location>
        <topology evidence="10">Peripheral membrane protein</topology>
    </subcellularLocation>
    <subcellularLocation>
        <location evidence="2">Membrane</location>
        <topology evidence="2">Peripheral membrane protein</topology>
    </subcellularLocation>
</comment>
<dbReference type="GO" id="GO:0005886">
    <property type="term" value="C:plasma membrane"/>
    <property type="evidence" value="ECO:0007669"/>
    <property type="project" value="UniProtKB-SubCell"/>
</dbReference>
<dbReference type="InterPro" id="IPR000131">
    <property type="entry name" value="ATP_synth_F1_gsu"/>
</dbReference>
<dbReference type="SUPFAM" id="SSF52943">
    <property type="entry name" value="ATP synthase (F1-ATPase), gamma subunit"/>
    <property type="match status" value="1"/>
</dbReference>
<evidence type="ECO:0000256" key="5">
    <source>
        <dbReference type="ARBA" id="ARBA00022781"/>
    </source>
</evidence>
<keyword evidence="8 10" id="KW-0139">CF(1)</keyword>
<evidence type="ECO:0000256" key="7">
    <source>
        <dbReference type="ARBA" id="ARBA00023136"/>
    </source>
</evidence>
<proteinExistence type="inferred from homology"/>
<evidence type="ECO:0000256" key="3">
    <source>
        <dbReference type="ARBA" id="ARBA00007681"/>
    </source>
</evidence>
<dbReference type="PANTHER" id="PTHR11693:SF22">
    <property type="entry name" value="ATP SYNTHASE SUBUNIT GAMMA, MITOCHONDRIAL"/>
    <property type="match status" value="1"/>
</dbReference>
<name>A0A3N2QC98_9BACT</name>
<dbReference type="EMBL" id="RARA01000025">
    <property type="protein sequence ID" value="ROT47212.1"/>
    <property type="molecule type" value="Genomic_DNA"/>
</dbReference>
<keyword evidence="5 10" id="KW-0375">Hydrogen ion transport</keyword>
<gene>
    <name evidence="10 12" type="primary">atpG</name>
    <name evidence="12" type="ORF">EDM02_03585</name>
    <name evidence="11" type="ORF">EDM02_05440</name>
</gene>
<reference evidence="12 13" key="1">
    <citation type="submission" date="2018-09" db="EMBL/GenBank/DDBJ databases">
        <title>Comparative Genomics of Wolbachia-Cardinium Dual Endosymbiosis in a Plant-Parasitic Nematode.</title>
        <authorList>
            <person name="Brown A.M.V."/>
            <person name="Wasala S.K."/>
            <person name="Howe D.K."/>
            <person name="Peetz A.B."/>
            <person name="Zasada I.A."/>
            <person name="Denver D.R."/>
        </authorList>
    </citation>
    <scope>NUCLEOTIDE SEQUENCE [LARGE SCALE GENOMIC DNA]</scope>
    <source>
        <strain evidence="12 13">Pp_1</strain>
    </source>
</reference>
<dbReference type="Pfam" id="PF00231">
    <property type="entry name" value="ATP-synt"/>
    <property type="match status" value="1"/>
</dbReference>
<keyword evidence="6 10" id="KW-0406">Ion transport</keyword>
<dbReference type="PRINTS" id="PR00126">
    <property type="entry name" value="ATPASEGAMMA"/>
</dbReference>
<keyword evidence="9 10" id="KW-0066">ATP synthesis</keyword>
<evidence type="ECO:0000256" key="4">
    <source>
        <dbReference type="ARBA" id="ARBA00022448"/>
    </source>
</evidence>
<keyword evidence="13" id="KW-1185">Reference proteome</keyword>
<evidence type="ECO:0000313" key="12">
    <source>
        <dbReference type="EMBL" id="ROT47212.1"/>
    </source>
</evidence>
<dbReference type="Gene3D" id="3.40.1380.10">
    <property type="match status" value="1"/>
</dbReference>
<evidence type="ECO:0000256" key="2">
    <source>
        <dbReference type="ARBA" id="ARBA00004170"/>
    </source>
</evidence>
<keyword evidence="12" id="KW-0378">Hydrolase</keyword>
<evidence type="ECO:0000256" key="10">
    <source>
        <dbReference type="HAMAP-Rule" id="MF_00815"/>
    </source>
</evidence>
<evidence type="ECO:0000256" key="8">
    <source>
        <dbReference type="ARBA" id="ARBA00023196"/>
    </source>
</evidence>
<dbReference type="HAMAP" id="MF_00815">
    <property type="entry name" value="ATP_synth_gamma_bact"/>
    <property type="match status" value="1"/>
</dbReference>
<sequence>MASLKEVVNRINLIAFTQKITKAMKMISACKLHKAQQALIPLQEYATQYNMLLEAVLQGMNSSKLSHPLITKKIDQPQNLLCIVVTSSRGLCGAFNKNILKEVSQHLATIQETQAATIEILVVGKKAYQFFKKSHLPIIDSYVDLLDKSNLQGSAKLTTYCIEAFEKNYYTEIKLAYTTFTNAFKQEVTIVPFLPFLPKQEEPFKQSLLVPLHYIYEPSPQLLLEKLVPHILQHKIMGMLVASSASEHAARMATMSQATDNAEELLKMLRISYNRTRQAIITNALAEITSGAKALTEM</sequence>
<dbReference type="GO" id="GO:0046933">
    <property type="term" value="F:proton-transporting ATP synthase activity, rotational mechanism"/>
    <property type="evidence" value="ECO:0007669"/>
    <property type="project" value="UniProtKB-UniRule"/>
</dbReference>
<comment type="subunit">
    <text evidence="10">F-type ATPases have 2 components, CF(1) - the catalytic core - and CF(0) - the membrane proton channel. CF(1) has five subunits: alpha(3), beta(3), gamma(1), delta(1), epsilon(1). CF(0) has three main subunits: a, b and c.</text>
</comment>
<dbReference type="AlphaFoldDB" id="A0A3N2QC98"/>
<evidence type="ECO:0000256" key="6">
    <source>
        <dbReference type="ARBA" id="ARBA00023065"/>
    </source>
</evidence>
<keyword evidence="10" id="KW-1003">Cell membrane</keyword>
<evidence type="ECO:0000256" key="1">
    <source>
        <dbReference type="ARBA" id="ARBA00003456"/>
    </source>
</evidence>
<dbReference type="GO" id="GO:0045259">
    <property type="term" value="C:proton-transporting ATP synthase complex"/>
    <property type="evidence" value="ECO:0007669"/>
    <property type="project" value="UniProtKB-KW"/>
</dbReference>
<dbReference type="InterPro" id="IPR035968">
    <property type="entry name" value="ATP_synth_F1_ATPase_gsu"/>
</dbReference>
<dbReference type="CDD" id="cd12151">
    <property type="entry name" value="F1-ATPase_gamma"/>
    <property type="match status" value="1"/>
</dbReference>
<dbReference type="GO" id="GO:0016787">
    <property type="term" value="F:hydrolase activity"/>
    <property type="evidence" value="ECO:0007669"/>
    <property type="project" value="UniProtKB-KW"/>
</dbReference>
<dbReference type="RefSeq" id="WP_123663116.1">
    <property type="nucleotide sequence ID" value="NZ_RARA01000025.1"/>
</dbReference>
<dbReference type="EMBL" id="RARA01000027">
    <property type="protein sequence ID" value="ROT46987.1"/>
    <property type="molecule type" value="Genomic_DNA"/>
</dbReference>